<keyword evidence="2" id="KW-1185">Reference proteome</keyword>
<protein>
    <submittedName>
        <fullName evidence="1">Uncharacterized protein</fullName>
    </submittedName>
</protein>
<dbReference type="EMBL" id="OANT01000002">
    <property type="protein sequence ID" value="SNX43930.1"/>
    <property type="molecule type" value="Genomic_DNA"/>
</dbReference>
<accession>A0A240E7T0</accession>
<reference evidence="2" key="1">
    <citation type="submission" date="2016-09" db="EMBL/GenBank/DDBJ databases">
        <authorList>
            <person name="Varghese N."/>
            <person name="Submissions S."/>
        </authorList>
    </citation>
    <scope>NUCLEOTIDE SEQUENCE [LARGE SCALE GENOMIC DNA]</scope>
    <source>
        <strain evidence="2">ANC 4466</strain>
    </source>
</reference>
<dbReference type="Proteomes" id="UP000219042">
    <property type="component" value="Unassembled WGS sequence"/>
</dbReference>
<evidence type="ECO:0000313" key="2">
    <source>
        <dbReference type="Proteomes" id="UP000219042"/>
    </source>
</evidence>
<organism evidence="1 2">
    <name type="scientific">Acinetobacter puyangensis</name>
    <dbReference type="NCBI Taxonomy" id="1096779"/>
    <lineage>
        <taxon>Bacteria</taxon>
        <taxon>Pseudomonadati</taxon>
        <taxon>Pseudomonadota</taxon>
        <taxon>Gammaproteobacteria</taxon>
        <taxon>Moraxellales</taxon>
        <taxon>Moraxellaceae</taxon>
        <taxon>Acinetobacter</taxon>
    </lineage>
</organism>
<sequence>MNNSVHPDLSANRDIFAIATQMYVRLRRVSGRVMDVSYLVENHNYAQYIVELALETQDAELERYALRLKNLIQPEHEQSVPLDSISTDIQAESNEDQISEEEVYKAQVSHHYIGALR</sequence>
<dbReference type="OrthoDB" id="6693603at2"/>
<proteinExistence type="predicted"/>
<evidence type="ECO:0000313" key="1">
    <source>
        <dbReference type="EMBL" id="SNX43930.1"/>
    </source>
</evidence>
<dbReference type="AlphaFoldDB" id="A0A240E7T0"/>
<dbReference type="RefSeq" id="WP_097078216.1">
    <property type="nucleotide sequence ID" value="NZ_BAABHT010000010.1"/>
</dbReference>
<gene>
    <name evidence="1" type="ORF">SAMN05421731_10287</name>
</gene>
<name>A0A240E7T0_9GAMM</name>